<keyword evidence="3" id="KW-1185">Reference proteome</keyword>
<feature type="transmembrane region" description="Helical" evidence="1">
    <location>
        <begin position="7"/>
        <end position="36"/>
    </location>
</feature>
<dbReference type="PANTHER" id="PTHR33834">
    <property type="entry name" value="SIGNALING PEPTIDE TAXIMIN 2"/>
    <property type="match status" value="1"/>
</dbReference>
<gene>
    <name evidence="2" type="ORF">LUZ61_006034</name>
</gene>
<protein>
    <submittedName>
        <fullName evidence="2">Uncharacterized protein</fullName>
    </submittedName>
</protein>
<keyword evidence="1" id="KW-0812">Transmembrane</keyword>
<organism evidence="2 3">
    <name type="scientific">Rhynchospora tenuis</name>
    <dbReference type="NCBI Taxonomy" id="198213"/>
    <lineage>
        <taxon>Eukaryota</taxon>
        <taxon>Viridiplantae</taxon>
        <taxon>Streptophyta</taxon>
        <taxon>Embryophyta</taxon>
        <taxon>Tracheophyta</taxon>
        <taxon>Spermatophyta</taxon>
        <taxon>Magnoliopsida</taxon>
        <taxon>Liliopsida</taxon>
        <taxon>Poales</taxon>
        <taxon>Cyperaceae</taxon>
        <taxon>Cyperoideae</taxon>
        <taxon>Rhynchosporeae</taxon>
        <taxon>Rhynchospora</taxon>
    </lineage>
</organism>
<sequence>MAGCRPLAYVLSLPFALLSLVLSLIGAIVWCIGSIFSCLCPCCACLATLVNFAMDLIHAPVKVVQWFIDLIPC</sequence>
<accession>A0AAD5ZR19</accession>
<keyword evidence="1" id="KW-1133">Transmembrane helix</keyword>
<dbReference type="PANTHER" id="PTHR33834:SF4">
    <property type="entry name" value="SIGNALING PEPTIDE TAXIMIN 2"/>
    <property type="match status" value="1"/>
</dbReference>
<dbReference type="EMBL" id="JAMRDG010000001">
    <property type="protein sequence ID" value="KAJ3702329.1"/>
    <property type="molecule type" value="Genomic_DNA"/>
</dbReference>
<dbReference type="Proteomes" id="UP001210211">
    <property type="component" value="Unassembled WGS sequence"/>
</dbReference>
<keyword evidence="1" id="KW-0472">Membrane</keyword>
<dbReference type="AlphaFoldDB" id="A0AAD5ZR19"/>
<comment type="caution">
    <text evidence="2">The sequence shown here is derived from an EMBL/GenBank/DDBJ whole genome shotgun (WGS) entry which is preliminary data.</text>
</comment>
<evidence type="ECO:0000256" key="1">
    <source>
        <dbReference type="SAM" id="Phobius"/>
    </source>
</evidence>
<dbReference type="InterPro" id="IPR055283">
    <property type="entry name" value="TAXIMIN_1/2"/>
</dbReference>
<evidence type="ECO:0000313" key="3">
    <source>
        <dbReference type="Proteomes" id="UP001210211"/>
    </source>
</evidence>
<reference evidence="2 3" key="1">
    <citation type="journal article" date="2022" name="Cell">
        <title>Repeat-based holocentromeres influence genome architecture and karyotype evolution.</title>
        <authorList>
            <person name="Hofstatter P.G."/>
            <person name="Thangavel G."/>
            <person name="Lux T."/>
            <person name="Neumann P."/>
            <person name="Vondrak T."/>
            <person name="Novak P."/>
            <person name="Zhang M."/>
            <person name="Costa L."/>
            <person name="Castellani M."/>
            <person name="Scott A."/>
            <person name="Toegelov H."/>
            <person name="Fuchs J."/>
            <person name="Mata-Sucre Y."/>
            <person name="Dias Y."/>
            <person name="Vanzela A.L.L."/>
            <person name="Huettel B."/>
            <person name="Almeida C.C.S."/>
            <person name="Simkova H."/>
            <person name="Souza G."/>
            <person name="Pedrosa-Harand A."/>
            <person name="Macas J."/>
            <person name="Mayer K.F.X."/>
            <person name="Houben A."/>
            <person name="Marques A."/>
        </authorList>
    </citation>
    <scope>NUCLEOTIDE SEQUENCE [LARGE SCALE GENOMIC DNA]</scope>
    <source>
        <strain evidence="2">RhyTen1mFocal</strain>
    </source>
</reference>
<proteinExistence type="predicted"/>
<name>A0AAD5ZR19_9POAL</name>
<evidence type="ECO:0000313" key="2">
    <source>
        <dbReference type="EMBL" id="KAJ3702329.1"/>
    </source>
</evidence>